<keyword evidence="7" id="KW-1185">Reference proteome</keyword>
<dbReference type="GO" id="GO:0000428">
    <property type="term" value="C:DNA-directed RNA polymerase complex"/>
    <property type="evidence" value="ECO:0007669"/>
    <property type="project" value="UniProtKB-KW"/>
</dbReference>
<dbReference type="InterPro" id="IPR023580">
    <property type="entry name" value="RNA_pol_su_RPB10"/>
</dbReference>
<dbReference type="Proteomes" id="UP000202176">
    <property type="component" value="Segment"/>
</dbReference>
<feature type="region of interest" description="Disordered" evidence="5">
    <location>
        <begin position="78"/>
        <end position="107"/>
    </location>
</feature>
<dbReference type="EMBL" id="KF740664">
    <property type="protein sequence ID" value="AHH01681.1"/>
    <property type="molecule type" value="Genomic_DNA"/>
</dbReference>
<sequence>MESLLPVRCYTCGKVIGNKGGPFDILVERGKTPEQALDTLGLKRYCCRKFFISTPMMVGRGVPEAFVQSEIFKAASNPPLSSIGSSLSSLPPSYGQLERSMGNLRLN</sequence>
<keyword evidence="3" id="KW-0862">Zinc</keyword>
<keyword evidence="1 6" id="KW-0240">DNA-directed RNA polymerase</keyword>
<dbReference type="GeneID" id="18266142"/>
<dbReference type="KEGG" id="vg:18266142"/>
<protein>
    <submittedName>
        <fullName evidence="6">DNA-directed RNA polymerase RPB10</fullName>
    </submittedName>
</protein>
<dbReference type="SUPFAM" id="SSF46924">
    <property type="entry name" value="RNA polymerase subunit RPB10"/>
    <property type="match status" value="1"/>
</dbReference>
<gene>
    <name evidence="6" type="ORF">pv_114</name>
</gene>
<dbReference type="GO" id="GO:0003899">
    <property type="term" value="F:DNA-directed RNA polymerase activity"/>
    <property type="evidence" value="ECO:0007669"/>
    <property type="project" value="InterPro"/>
</dbReference>
<dbReference type="PANTHER" id="PTHR23431">
    <property type="entry name" value="DNA-DIRECTED RNA POLYMERASES I, II, AND III SUBUNIT RPABC5 FAMILY MEMBER"/>
    <property type="match status" value="1"/>
</dbReference>
<organism evidence="6 7">
    <name type="scientific">Pithovirus sibericum</name>
    <dbReference type="NCBI Taxonomy" id="1450746"/>
    <lineage>
        <taxon>Viruses</taxon>
        <taxon>Pithoviruses</taxon>
        <taxon>Orthopithovirinae</taxon>
        <taxon>Alphapithovirus</taxon>
        <taxon>Alphapithovirus sibericum</taxon>
    </lineage>
</organism>
<dbReference type="Gene3D" id="1.10.10.60">
    <property type="entry name" value="Homeodomain-like"/>
    <property type="match status" value="1"/>
</dbReference>
<dbReference type="PANTHER" id="PTHR23431:SF3">
    <property type="entry name" value="DNA-DIRECTED RNA POLYMERASES I, II, AND III SUBUNIT RPABC5"/>
    <property type="match status" value="1"/>
</dbReference>
<evidence type="ECO:0000256" key="4">
    <source>
        <dbReference type="ARBA" id="ARBA00023163"/>
    </source>
</evidence>
<feature type="compositionally biased region" description="Low complexity" evidence="5">
    <location>
        <begin position="78"/>
        <end position="93"/>
    </location>
</feature>
<evidence type="ECO:0000256" key="5">
    <source>
        <dbReference type="SAM" id="MobiDB-lite"/>
    </source>
</evidence>
<dbReference type="RefSeq" id="YP_009001016.1">
    <property type="nucleotide sequence ID" value="NC_023423.1"/>
</dbReference>
<keyword evidence="4" id="KW-0804">Transcription</keyword>
<accession>W5S4N8</accession>
<dbReference type="GO" id="GO:0008270">
    <property type="term" value="F:zinc ion binding"/>
    <property type="evidence" value="ECO:0007669"/>
    <property type="project" value="TreeGrafter"/>
</dbReference>
<evidence type="ECO:0000256" key="2">
    <source>
        <dbReference type="ARBA" id="ARBA00022723"/>
    </source>
</evidence>
<evidence type="ECO:0000313" key="7">
    <source>
        <dbReference type="Proteomes" id="UP000202176"/>
    </source>
</evidence>
<dbReference type="InterPro" id="IPR000268">
    <property type="entry name" value="RPABC5/Rpb10"/>
</dbReference>
<evidence type="ECO:0000313" key="6">
    <source>
        <dbReference type="EMBL" id="AHH01681.1"/>
    </source>
</evidence>
<dbReference type="Pfam" id="PF01194">
    <property type="entry name" value="RNA_pol_N"/>
    <property type="match status" value="1"/>
</dbReference>
<evidence type="ECO:0000256" key="1">
    <source>
        <dbReference type="ARBA" id="ARBA00022478"/>
    </source>
</evidence>
<dbReference type="GO" id="GO:0006351">
    <property type="term" value="P:DNA-templated transcription"/>
    <property type="evidence" value="ECO:0007669"/>
    <property type="project" value="InterPro"/>
</dbReference>
<keyword evidence="2" id="KW-0479">Metal-binding</keyword>
<evidence type="ECO:0000256" key="3">
    <source>
        <dbReference type="ARBA" id="ARBA00022833"/>
    </source>
</evidence>
<name>W5S4N8_9VIRU</name>
<proteinExistence type="predicted"/>
<dbReference type="GO" id="GO:0003677">
    <property type="term" value="F:DNA binding"/>
    <property type="evidence" value="ECO:0007669"/>
    <property type="project" value="InterPro"/>
</dbReference>
<dbReference type="OrthoDB" id="29110at10239"/>
<reference evidence="6 7" key="1">
    <citation type="journal article" date="2014" name="Proc. Natl. Acad. Sci. U.S.A.">
        <title>Thirty-thousand-year-old distant relative of giant icosahedral DNA viruses with a pandoravirus morphology.</title>
        <authorList>
            <person name="Legendre M."/>
            <person name="Bartoli J."/>
            <person name="Shmakova L."/>
            <person name="Jeudy S."/>
            <person name="Labadie K."/>
            <person name="Adrait A."/>
            <person name="Lescot M."/>
            <person name="Poirot O."/>
            <person name="Bertaux L."/>
            <person name="Bruley C."/>
            <person name="Coute Y."/>
            <person name="Rivkina E."/>
            <person name="Abergel C."/>
            <person name="Claverie J.M."/>
        </authorList>
    </citation>
    <scope>NUCLEOTIDE SEQUENCE [LARGE SCALE GENOMIC DNA]</scope>
    <source>
        <strain evidence="6">P1084-T</strain>
    </source>
</reference>